<dbReference type="Proteomes" id="UP000095780">
    <property type="component" value="Unassembled WGS sequence"/>
</dbReference>
<evidence type="ECO:0000313" key="2">
    <source>
        <dbReference type="EMBL" id="CUQ74878.1"/>
    </source>
</evidence>
<organism evidence="2 4">
    <name type="scientific">Lachnospira eligens</name>
    <dbReference type="NCBI Taxonomy" id="39485"/>
    <lineage>
        <taxon>Bacteria</taxon>
        <taxon>Bacillati</taxon>
        <taxon>Bacillota</taxon>
        <taxon>Clostridia</taxon>
        <taxon>Lachnospirales</taxon>
        <taxon>Lachnospiraceae</taxon>
        <taxon>Lachnospira</taxon>
    </lineage>
</organism>
<proteinExistence type="predicted"/>
<feature type="region of interest" description="Disordered" evidence="1">
    <location>
        <begin position="1"/>
        <end position="20"/>
    </location>
</feature>
<dbReference type="EMBL" id="CZBV01000007">
    <property type="protein sequence ID" value="CUQ89534.1"/>
    <property type="molecule type" value="Genomic_DNA"/>
</dbReference>
<dbReference type="AlphaFoldDB" id="A0A174YSC6"/>
<evidence type="ECO:0000256" key="1">
    <source>
        <dbReference type="SAM" id="MobiDB-lite"/>
    </source>
</evidence>
<feature type="compositionally biased region" description="Basic residues" evidence="1">
    <location>
        <begin position="1"/>
        <end position="16"/>
    </location>
</feature>
<evidence type="ECO:0000313" key="4">
    <source>
        <dbReference type="Proteomes" id="UP000095621"/>
    </source>
</evidence>
<reference evidence="4 5" key="1">
    <citation type="submission" date="2015-09" db="EMBL/GenBank/DDBJ databases">
        <authorList>
            <consortium name="Pathogen Informatics"/>
        </authorList>
    </citation>
    <scope>NUCLEOTIDE SEQUENCE [LARGE SCALE GENOMIC DNA]</scope>
    <source>
        <strain evidence="2 4">2789STDY5834875</strain>
        <strain evidence="3 5">2789STDY5834878</strain>
    </source>
</reference>
<dbReference type="GeneID" id="79984136"/>
<name>A0A174YSC6_9FIRM</name>
<dbReference type="Proteomes" id="UP000095621">
    <property type="component" value="Unassembled WGS sequence"/>
</dbReference>
<dbReference type="RefSeq" id="WP_012740544.1">
    <property type="nucleotide sequence ID" value="NZ_CABIXW010000007.1"/>
</dbReference>
<protein>
    <submittedName>
        <fullName evidence="2">Uncharacterized protein</fullName>
    </submittedName>
</protein>
<accession>A0A174YSC6</accession>
<evidence type="ECO:0000313" key="5">
    <source>
        <dbReference type="Proteomes" id="UP000095780"/>
    </source>
</evidence>
<gene>
    <name evidence="2" type="ORF">ERS852490_00204</name>
    <name evidence="3" type="ORF">ERS852492_02491</name>
</gene>
<sequence length="40" mass="4723">MDKNPKHPLKKKKVHQKMNVADHSVEEQAAFGKHKKHTYE</sequence>
<dbReference type="EMBL" id="CZBU01000001">
    <property type="protein sequence ID" value="CUQ74878.1"/>
    <property type="molecule type" value="Genomic_DNA"/>
</dbReference>
<evidence type="ECO:0000313" key="3">
    <source>
        <dbReference type="EMBL" id="CUQ89534.1"/>
    </source>
</evidence>